<name>A0AAV4LR22_BABCB</name>
<evidence type="ECO:0000313" key="4">
    <source>
        <dbReference type="EMBL" id="GIX62052.1"/>
    </source>
</evidence>
<keyword evidence="2" id="KW-1133">Transmembrane helix</keyword>
<keyword evidence="1" id="KW-0479">Metal-binding</keyword>
<feature type="domain" description="C3H1-type" evidence="3">
    <location>
        <begin position="240"/>
        <end position="265"/>
    </location>
</feature>
<dbReference type="GO" id="GO:0008270">
    <property type="term" value="F:zinc ion binding"/>
    <property type="evidence" value="ECO:0007669"/>
    <property type="project" value="UniProtKB-KW"/>
</dbReference>
<keyword evidence="2" id="KW-0472">Membrane</keyword>
<gene>
    <name evidence="4" type="ORF">BcabD6B2_14870</name>
</gene>
<dbReference type="PROSITE" id="PS50103">
    <property type="entry name" value="ZF_C3H1"/>
    <property type="match status" value="1"/>
</dbReference>
<protein>
    <recommendedName>
        <fullName evidence="3">C3H1-type domain-containing protein</fullName>
    </recommendedName>
</protein>
<proteinExistence type="predicted"/>
<dbReference type="GeneID" id="94193533"/>
<evidence type="ECO:0000313" key="5">
    <source>
        <dbReference type="Proteomes" id="UP001497744"/>
    </source>
</evidence>
<feature type="zinc finger region" description="C3H1-type" evidence="1">
    <location>
        <begin position="240"/>
        <end position="265"/>
    </location>
</feature>
<evidence type="ECO:0000256" key="1">
    <source>
        <dbReference type="PROSITE-ProRule" id="PRU00723"/>
    </source>
</evidence>
<keyword evidence="1" id="KW-0862">Zinc</keyword>
<feature type="transmembrane region" description="Helical" evidence="2">
    <location>
        <begin position="6"/>
        <end position="29"/>
    </location>
</feature>
<dbReference type="Proteomes" id="UP001497744">
    <property type="component" value="Unassembled WGS sequence"/>
</dbReference>
<accession>A0AAV4LR22</accession>
<dbReference type="EMBL" id="BPLF01000001">
    <property type="protein sequence ID" value="GIX62052.1"/>
    <property type="molecule type" value="Genomic_DNA"/>
</dbReference>
<organism evidence="4 5">
    <name type="scientific">Babesia caballi</name>
    <dbReference type="NCBI Taxonomy" id="5871"/>
    <lineage>
        <taxon>Eukaryota</taxon>
        <taxon>Sar</taxon>
        <taxon>Alveolata</taxon>
        <taxon>Apicomplexa</taxon>
        <taxon>Aconoidasida</taxon>
        <taxon>Piroplasmida</taxon>
        <taxon>Babesiidae</taxon>
        <taxon>Babesia</taxon>
    </lineage>
</organism>
<evidence type="ECO:0000259" key="3">
    <source>
        <dbReference type="PROSITE" id="PS50103"/>
    </source>
</evidence>
<keyword evidence="2" id="KW-0812">Transmembrane</keyword>
<keyword evidence="1" id="KW-0863">Zinc-finger</keyword>
<reference evidence="4 5" key="1">
    <citation type="submission" date="2021-06" db="EMBL/GenBank/DDBJ databases">
        <title>Genome sequence of Babesia caballi.</title>
        <authorList>
            <person name="Yamagishi J."/>
            <person name="Kidaka T."/>
            <person name="Ochi A."/>
        </authorList>
    </citation>
    <scope>NUCLEOTIDE SEQUENCE [LARGE SCALE GENOMIC DNA]</scope>
    <source>
        <strain evidence="4">USDA-D6B2</strain>
    </source>
</reference>
<evidence type="ECO:0000256" key="2">
    <source>
        <dbReference type="SAM" id="Phobius"/>
    </source>
</evidence>
<dbReference type="RefSeq" id="XP_067714121.1">
    <property type="nucleotide sequence ID" value="XM_067858020.1"/>
</dbReference>
<keyword evidence="5" id="KW-1185">Reference proteome</keyword>
<sequence length="302" mass="33546">MNHNGYFAPTIRSVCLFYIIGVCALYLCLTRAIASSPPLQPDPRFTSASRWGVDERVEPYPAVRVYAYTPSGSFNPSTSSHFDSKTDIRNCYSYRPRAPSLQCVQGEAVTVSLDELVVGGSLEAPESLLNPLLAYTQEDSSGYGSVDYGLSQTIGEEISQIIDSINVRNSAEQEGGLPRRVQFTTLEVDDEAFSRGPRRCATLPERRDNLPISELSQYLLDLRSDGDVQLLLHMQGTCKPCAFYYNKRKGCRNGTSCGFCHHVDHSACSLKQWKKQQKLYSQSGSMSYDLMGEMFVPSGLPQ</sequence>
<dbReference type="AlphaFoldDB" id="A0AAV4LR22"/>
<comment type="caution">
    <text evidence="4">The sequence shown here is derived from an EMBL/GenBank/DDBJ whole genome shotgun (WGS) entry which is preliminary data.</text>
</comment>
<dbReference type="InterPro" id="IPR000571">
    <property type="entry name" value="Znf_CCCH"/>
</dbReference>